<dbReference type="GO" id="GO:0004674">
    <property type="term" value="F:protein serine/threonine kinase activity"/>
    <property type="evidence" value="ECO:0007669"/>
    <property type="project" value="UniProtKB-KW"/>
</dbReference>
<gene>
    <name evidence="12" type="ORF">HINF_LOCUS60951</name>
    <name evidence="13" type="ORF">HINF_LOCUS65159</name>
</gene>
<dbReference type="InterPro" id="IPR051131">
    <property type="entry name" value="NEK_Ser/Thr_kinase_NIMA"/>
</dbReference>
<evidence type="ECO:0000256" key="9">
    <source>
        <dbReference type="ARBA" id="ARBA00048679"/>
    </source>
</evidence>
<comment type="catalytic activity">
    <reaction evidence="8">
        <text>L-threonyl-[protein] + ATP = O-phospho-L-threonyl-[protein] + ADP + H(+)</text>
        <dbReference type="Rhea" id="RHEA:46608"/>
        <dbReference type="Rhea" id="RHEA-COMP:11060"/>
        <dbReference type="Rhea" id="RHEA-COMP:11605"/>
        <dbReference type="ChEBI" id="CHEBI:15378"/>
        <dbReference type="ChEBI" id="CHEBI:30013"/>
        <dbReference type="ChEBI" id="CHEBI:30616"/>
        <dbReference type="ChEBI" id="CHEBI:61977"/>
        <dbReference type="ChEBI" id="CHEBI:456216"/>
        <dbReference type="EC" id="2.7.11.1"/>
    </reaction>
</comment>
<dbReference type="Gene3D" id="1.10.510.10">
    <property type="entry name" value="Transferase(Phosphotransferase) domain 1"/>
    <property type="match status" value="1"/>
</dbReference>
<dbReference type="PROSITE" id="PS50011">
    <property type="entry name" value="PROTEIN_KINASE_DOM"/>
    <property type="match status" value="1"/>
</dbReference>
<accession>A0AA86R8E9</accession>
<dbReference type="EMBL" id="CAXDID020000425">
    <property type="protein sequence ID" value="CAL6090123.1"/>
    <property type="molecule type" value="Genomic_DNA"/>
</dbReference>
<dbReference type="SMART" id="SM00220">
    <property type="entry name" value="S_TKc"/>
    <property type="match status" value="1"/>
</dbReference>
<dbReference type="GO" id="GO:0005524">
    <property type="term" value="F:ATP binding"/>
    <property type="evidence" value="ECO:0007669"/>
    <property type="project" value="UniProtKB-UniRule"/>
</dbReference>
<feature type="domain" description="Protein kinase" evidence="11">
    <location>
        <begin position="5"/>
        <end position="268"/>
    </location>
</feature>
<keyword evidence="7 10" id="KW-0067">ATP-binding</keyword>
<dbReference type="EMBL" id="CATOUU010001120">
    <property type="protein sequence ID" value="CAI9973306.1"/>
    <property type="molecule type" value="Genomic_DNA"/>
</dbReference>
<evidence type="ECO:0000256" key="4">
    <source>
        <dbReference type="ARBA" id="ARBA00022679"/>
    </source>
</evidence>
<dbReference type="CDD" id="cd08215">
    <property type="entry name" value="STKc_Nek"/>
    <property type="match status" value="1"/>
</dbReference>
<sequence>MTNNFNFIKELGQGSFGQVNLVERKIDNKMYAIKNINVKKMNQQSRELQLNEIRILASIYHPNILSFYETFVQDGKLHIVLEYADGGDLHSEIDQRIKAKQYFQEEEILSILIQCLCGLNYLHSNQIIHRDIKGSNILKFKNPNDESRTIYKIADFGISKVLHSQYELANSFVGTPLYMAPEIWLKQDYNDKTDIFSLGCVLYQLCTLKYPFEGENRDQLEQNVLKGKFKPISETQYSSNLQKLLYQMLAINASMRPSVKQILELEIFSAYDTSYDLNSSQNKQNLLQTIQLNKQVQQAMNGMINNTINELPVAAYEQRQEFQDKLILYYQEQNNRKQQIDNISYSLESLINQLPTDDRSKYLTFNKLFDNLRIVYTMFDQPQKQYQLKIKIINDLIRNRIKNLIDESSINYLSQTLVQLKHMAIYIPIFSQQIEQQIDNLLDTYMKTDCQSIYQIVDNLLLNTNQHLALLILHDHSQFKFFTTQLRNTNTLKFSINYVLNKLIILINNHLDIFDKSQLIQMYQIQWWALELLF</sequence>
<evidence type="ECO:0000313" key="14">
    <source>
        <dbReference type="Proteomes" id="UP001642409"/>
    </source>
</evidence>
<comment type="catalytic activity">
    <reaction evidence="9">
        <text>L-seryl-[protein] + ATP = O-phospho-L-seryl-[protein] + ADP + H(+)</text>
        <dbReference type="Rhea" id="RHEA:17989"/>
        <dbReference type="Rhea" id="RHEA-COMP:9863"/>
        <dbReference type="Rhea" id="RHEA-COMP:11604"/>
        <dbReference type="ChEBI" id="CHEBI:15378"/>
        <dbReference type="ChEBI" id="CHEBI:29999"/>
        <dbReference type="ChEBI" id="CHEBI:30616"/>
        <dbReference type="ChEBI" id="CHEBI:83421"/>
        <dbReference type="ChEBI" id="CHEBI:456216"/>
        <dbReference type="EC" id="2.7.11.1"/>
    </reaction>
</comment>
<dbReference type="InterPro" id="IPR017441">
    <property type="entry name" value="Protein_kinase_ATP_BS"/>
</dbReference>
<dbReference type="Proteomes" id="UP001642409">
    <property type="component" value="Unassembled WGS sequence"/>
</dbReference>
<name>A0AA86R8E9_9EUKA</name>
<organism evidence="12">
    <name type="scientific">Hexamita inflata</name>
    <dbReference type="NCBI Taxonomy" id="28002"/>
    <lineage>
        <taxon>Eukaryota</taxon>
        <taxon>Metamonada</taxon>
        <taxon>Diplomonadida</taxon>
        <taxon>Hexamitidae</taxon>
        <taxon>Hexamitinae</taxon>
        <taxon>Hexamita</taxon>
    </lineage>
</organism>
<dbReference type="PANTHER" id="PTHR44899:SF3">
    <property type="entry name" value="SERINE_THREONINE-PROTEIN KINASE NEK1"/>
    <property type="match status" value="1"/>
</dbReference>
<comment type="similarity">
    <text evidence="1">Belongs to the protein kinase superfamily. NEK Ser/Thr protein kinase family. NIMA subfamily.</text>
</comment>
<evidence type="ECO:0000313" key="12">
    <source>
        <dbReference type="EMBL" id="CAI9973306.1"/>
    </source>
</evidence>
<dbReference type="AlphaFoldDB" id="A0AA86R8E9"/>
<keyword evidence="14" id="KW-1185">Reference proteome</keyword>
<comment type="caution">
    <text evidence="12">The sequence shown here is derived from an EMBL/GenBank/DDBJ whole genome shotgun (WGS) entry which is preliminary data.</text>
</comment>
<reference evidence="13 14" key="2">
    <citation type="submission" date="2024-07" db="EMBL/GenBank/DDBJ databases">
        <authorList>
            <person name="Akdeniz Z."/>
        </authorList>
    </citation>
    <scope>NUCLEOTIDE SEQUENCE [LARGE SCALE GENOMIC DNA]</scope>
</reference>
<feature type="binding site" evidence="10">
    <location>
        <position position="34"/>
    </location>
    <ligand>
        <name>ATP</name>
        <dbReference type="ChEBI" id="CHEBI:30616"/>
    </ligand>
</feature>
<reference evidence="12" key="1">
    <citation type="submission" date="2023-06" db="EMBL/GenBank/DDBJ databases">
        <authorList>
            <person name="Kurt Z."/>
        </authorList>
    </citation>
    <scope>NUCLEOTIDE SEQUENCE</scope>
</reference>
<dbReference type="PROSITE" id="PS00107">
    <property type="entry name" value="PROTEIN_KINASE_ATP"/>
    <property type="match status" value="1"/>
</dbReference>
<dbReference type="EC" id="2.7.11.1" evidence="2"/>
<keyword evidence="5 10" id="KW-0547">Nucleotide-binding</keyword>
<evidence type="ECO:0000256" key="10">
    <source>
        <dbReference type="PROSITE-ProRule" id="PRU10141"/>
    </source>
</evidence>
<dbReference type="PANTHER" id="PTHR44899">
    <property type="entry name" value="CAMK FAMILY PROTEIN KINASE"/>
    <property type="match status" value="1"/>
</dbReference>
<dbReference type="Gene3D" id="3.30.200.20">
    <property type="entry name" value="Phosphorylase Kinase, domain 1"/>
    <property type="match status" value="1"/>
</dbReference>
<evidence type="ECO:0000256" key="5">
    <source>
        <dbReference type="ARBA" id="ARBA00022741"/>
    </source>
</evidence>
<dbReference type="FunFam" id="3.30.200.20:FF:000097">
    <property type="entry name" value="Probable serine/threonine-protein kinase nek1"/>
    <property type="match status" value="1"/>
</dbReference>
<evidence type="ECO:0000256" key="6">
    <source>
        <dbReference type="ARBA" id="ARBA00022777"/>
    </source>
</evidence>
<keyword evidence="4" id="KW-0808">Transferase</keyword>
<evidence type="ECO:0000259" key="11">
    <source>
        <dbReference type="PROSITE" id="PS50011"/>
    </source>
</evidence>
<proteinExistence type="inferred from homology"/>
<evidence type="ECO:0000256" key="3">
    <source>
        <dbReference type="ARBA" id="ARBA00022527"/>
    </source>
</evidence>
<dbReference type="SUPFAM" id="SSF56112">
    <property type="entry name" value="Protein kinase-like (PK-like)"/>
    <property type="match status" value="1"/>
</dbReference>
<dbReference type="Pfam" id="PF00069">
    <property type="entry name" value="Pkinase"/>
    <property type="match status" value="1"/>
</dbReference>
<keyword evidence="3" id="KW-0723">Serine/threonine-protein kinase</keyword>
<evidence type="ECO:0000256" key="7">
    <source>
        <dbReference type="ARBA" id="ARBA00022840"/>
    </source>
</evidence>
<evidence type="ECO:0000256" key="2">
    <source>
        <dbReference type="ARBA" id="ARBA00012513"/>
    </source>
</evidence>
<evidence type="ECO:0000256" key="1">
    <source>
        <dbReference type="ARBA" id="ARBA00010886"/>
    </source>
</evidence>
<evidence type="ECO:0000313" key="13">
    <source>
        <dbReference type="EMBL" id="CAL6090123.1"/>
    </source>
</evidence>
<dbReference type="InterPro" id="IPR011009">
    <property type="entry name" value="Kinase-like_dom_sf"/>
</dbReference>
<keyword evidence="6 13" id="KW-0418">Kinase</keyword>
<protein>
    <recommendedName>
        <fullName evidence="2">non-specific serine/threonine protein kinase</fullName>
        <ecNumber evidence="2">2.7.11.1</ecNumber>
    </recommendedName>
</protein>
<evidence type="ECO:0000256" key="8">
    <source>
        <dbReference type="ARBA" id="ARBA00047899"/>
    </source>
</evidence>
<dbReference type="InterPro" id="IPR000719">
    <property type="entry name" value="Prot_kinase_dom"/>
</dbReference>